<keyword evidence="1" id="KW-0472">Membrane</keyword>
<accession>A0AB72ZL73</accession>
<comment type="caution">
    <text evidence="2">The sequence shown here is derived from an EMBL/GenBank/DDBJ whole genome shotgun (WGS) entry which is preliminary data.</text>
</comment>
<reference evidence="2 3" key="1">
    <citation type="submission" date="2012-05" db="EMBL/GenBank/DDBJ databases">
        <title>Genome sequence of Yersinia Pestis PY-08.</title>
        <authorList>
            <person name="Santana-Cruz I."/>
            <person name="Sengamalay N."/>
            <person name="McCracken C."/>
            <person name="Daugherty S.C."/>
            <person name="Maroo A."/>
            <person name="Vara P.G."/>
            <person name="Tallon L.J."/>
            <person name="Sadzewicz L."/>
            <person name="Vinetz J.M."/>
            <person name="Cespedes Zambrano M.J."/>
            <person name="Fraser-Liggett C.M."/>
            <person name="Tettelin H."/>
        </authorList>
    </citation>
    <scope>NUCLEOTIDE SEQUENCE [LARGE SCALE GENOMIC DNA]</scope>
    <source>
        <strain evidence="2 3">PY-08</strain>
    </source>
</reference>
<name>A0AB72ZL73_YERPE</name>
<keyword evidence="1" id="KW-1133">Transmembrane helix</keyword>
<evidence type="ECO:0000313" key="3">
    <source>
        <dbReference type="Proteomes" id="UP000003231"/>
    </source>
</evidence>
<organism evidence="2 3">
    <name type="scientific">Yersinia pestis PY-08</name>
    <dbReference type="NCBI Taxonomy" id="992134"/>
    <lineage>
        <taxon>Bacteria</taxon>
        <taxon>Pseudomonadati</taxon>
        <taxon>Pseudomonadota</taxon>
        <taxon>Gammaproteobacteria</taxon>
        <taxon>Enterobacterales</taxon>
        <taxon>Yersiniaceae</taxon>
        <taxon>Yersinia</taxon>
    </lineage>
</organism>
<evidence type="ECO:0000256" key="1">
    <source>
        <dbReference type="SAM" id="Phobius"/>
    </source>
</evidence>
<dbReference type="EMBL" id="AKRT01000196">
    <property type="protein sequence ID" value="EIR21514.1"/>
    <property type="molecule type" value="Genomic_DNA"/>
</dbReference>
<sequence length="42" mass="4816">MSQQELDFFIIELAHQCGSLLVTLAFYCISFLLHQPFTPLTV</sequence>
<dbReference type="AlphaFoldDB" id="A0AB72ZL73"/>
<proteinExistence type="predicted"/>
<dbReference type="Proteomes" id="UP000003231">
    <property type="component" value="Unassembled WGS sequence"/>
</dbReference>
<gene>
    <name evidence="2" type="ORF">YPPY08_1423</name>
</gene>
<evidence type="ECO:0000313" key="2">
    <source>
        <dbReference type="EMBL" id="EIR21514.1"/>
    </source>
</evidence>
<protein>
    <submittedName>
        <fullName evidence="2">Uncharacterized protein</fullName>
    </submittedName>
</protein>
<feature type="transmembrane region" description="Helical" evidence="1">
    <location>
        <begin position="13"/>
        <end position="33"/>
    </location>
</feature>
<keyword evidence="1" id="KW-0812">Transmembrane</keyword>